<dbReference type="OrthoDB" id="1393670at2759"/>
<dbReference type="VEuPathDB" id="TriTrypDB:LtaPh_3317500"/>
<gene>
    <name evidence="3" type="ORF">LtaPh_3317500</name>
</gene>
<dbReference type="SUPFAM" id="SSF51735">
    <property type="entry name" value="NAD(P)-binding Rossmann-fold domains"/>
    <property type="match status" value="1"/>
</dbReference>
<dbReference type="Proteomes" id="UP000419144">
    <property type="component" value="Unassembled WGS sequence"/>
</dbReference>
<keyword evidence="2" id="KW-0812">Transmembrane</keyword>
<accession>A0A640KRL6</accession>
<dbReference type="EMBL" id="BLBS01000052">
    <property type="protein sequence ID" value="GET91911.1"/>
    <property type="molecule type" value="Genomic_DNA"/>
</dbReference>
<dbReference type="InterPro" id="IPR036291">
    <property type="entry name" value="NAD(P)-bd_dom_sf"/>
</dbReference>
<dbReference type="AlphaFoldDB" id="A0A640KRL6"/>
<proteinExistence type="predicted"/>
<protein>
    <submittedName>
        <fullName evidence="3">Uncharacterized protein</fullName>
    </submittedName>
</protein>
<dbReference type="PANTHER" id="PTHR43899">
    <property type="entry name" value="RH59310P"/>
    <property type="match status" value="1"/>
</dbReference>
<dbReference type="InterPro" id="IPR002347">
    <property type="entry name" value="SDR_fam"/>
</dbReference>
<keyword evidence="4" id="KW-1185">Reference proteome</keyword>
<dbReference type="FunFam" id="3.40.50.720:FF:000621">
    <property type="entry name" value="3-ketoacyl-CoA reductase, putative"/>
    <property type="match status" value="1"/>
</dbReference>
<keyword evidence="2" id="KW-0472">Membrane</keyword>
<evidence type="ECO:0000313" key="3">
    <source>
        <dbReference type="EMBL" id="GET91911.1"/>
    </source>
</evidence>
<evidence type="ECO:0000313" key="4">
    <source>
        <dbReference type="Proteomes" id="UP000419144"/>
    </source>
</evidence>
<reference evidence="3" key="1">
    <citation type="submission" date="2019-11" db="EMBL/GenBank/DDBJ databases">
        <title>Leishmania tarentolae CDS.</title>
        <authorList>
            <person name="Goto Y."/>
            <person name="Yamagishi J."/>
        </authorList>
    </citation>
    <scope>NUCLEOTIDE SEQUENCE [LARGE SCALE GENOMIC DNA]</scope>
    <source>
        <strain evidence="3">Parrot Tar II</strain>
    </source>
</reference>
<dbReference type="Pfam" id="PF00106">
    <property type="entry name" value="adh_short"/>
    <property type="match status" value="1"/>
</dbReference>
<feature type="transmembrane region" description="Helical" evidence="2">
    <location>
        <begin position="155"/>
        <end position="178"/>
    </location>
</feature>
<keyword evidence="1" id="KW-0560">Oxidoreductase</keyword>
<dbReference type="GO" id="GO:0016491">
    <property type="term" value="F:oxidoreductase activity"/>
    <property type="evidence" value="ECO:0007669"/>
    <property type="project" value="UniProtKB-KW"/>
</dbReference>
<evidence type="ECO:0000256" key="2">
    <source>
        <dbReference type="SAM" id="Phobius"/>
    </source>
</evidence>
<name>A0A640KRL6_LEITA</name>
<evidence type="ECO:0000256" key="1">
    <source>
        <dbReference type="ARBA" id="ARBA00023002"/>
    </source>
</evidence>
<keyword evidence="2" id="KW-1133">Transmembrane helix</keyword>
<sequence length="466" mass="51595">MSLRLVFSSARPCVWWGGAGGGDCTIRTLFSSLPCLVGKSNCVKRLTDMPMARPAQLPPFSHLPAPHLPNLAQISLTSYLQAFRPFALRFSRPGDSLLVYYSLFPCYFFTSHTYTHHHHPRYITFSLSLVATLVHLGSGEMMCIYTWIWAVVWYIGGWVGVLSILTYLVAIVAQQIALRFPQDLAKKYKTCWGLVTGSSSGIGKAIAEKLASQGINVVLVALDDKMLADTFAELQKKYPHVQFRKVGVNLASKDYAYMKDITNQTDDIEVGLVFNNAGYICTGLFADTDLERLRSNLECNAGCAVPITHHFLRKMIARKSKGLITFTSSASCYLPGPTATMYSPSKAFLTNFATTIAAENHDIGIDVVVIHPSPVNTNFYKNEGPALDSLKAAQKAAASPMNIAEQIFASAGRLTVWDQGNVCMLFRLINKVLDFQIFTETITRFAYMNGDHLRLAKESKLRTGKQ</sequence>
<dbReference type="PRINTS" id="PR00081">
    <property type="entry name" value="GDHRDH"/>
</dbReference>
<dbReference type="InterPro" id="IPR051019">
    <property type="entry name" value="VLCFA-Steroid_DH"/>
</dbReference>
<dbReference type="Gene3D" id="3.40.50.720">
    <property type="entry name" value="NAD(P)-binding Rossmann-like Domain"/>
    <property type="match status" value="1"/>
</dbReference>
<comment type="caution">
    <text evidence="3">The sequence shown here is derived from an EMBL/GenBank/DDBJ whole genome shotgun (WGS) entry which is preliminary data.</text>
</comment>
<organism evidence="3 4">
    <name type="scientific">Leishmania tarentolae</name>
    <name type="common">Sauroleishmania tarentolae</name>
    <dbReference type="NCBI Taxonomy" id="5689"/>
    <lineage>
        <taxon>Eukaryota</taxon>
        <taxon>Discoba</taxon>
        <taxon>Euglenozoa</taxon>
        <taxon>Kinetoplastea</taxon>
        <taxon>Metakinetoplastina</taxon>
        <taxon>Trypanosomatida</taxon>
        <taxon>Trypanosomatidae</taxon>
        <taxon>Leishmaniinae</taxon>
        <taxon>Leishmania</taxon>
        <taxon>lizard Leishmania</taxon>
    </lineage>
</organism>
<dbReference type="PANTHER" id="PTHR43899:SF4">
    <property type="entry name" value="17 BETA-HYDROXYSTEROID DEHYDROGENASE TYPE 3"/>
    <property type="match status" value="1"/>
</dbReference>